<keyword evidence="2" id="KW-1185">Reference proteome</keyword>
<proteinExistence type="predicted"/>
<gene>
    <name evidence="1" type="ORF">RFM68_15700</name>
</gene>
<dbReference type="Proteomes" id="UP001276840">
    <property type="component" value="Unassembled WGS sequence"/>
</dbReference>
<protein>
    <submittedName>
        <fullName evidence="1">Uncharacterized protein</fullName>
    </submittedName>
</protein>
<evidence type="ECO:0000313" key="2">
    <source>
        <dbReference type="Proteomes" id="UP001276840"/>
    </source>
</evidence>
<reference evidence="1 2" key="1">
    <citation type="submission" date="2023-08" db="EMBL/GenBank/DDBJ databases">
        <title>Implementing the SeqCode for naming new Mesorhizobium species isolated from Vachellia karroo root nodules.</title>
        <authorList>
            <person name="Van Lill M."/>
        </authorList>
    </citation>
    <scope>NUCLEOTIDE SEQUENCE [LARGE SCALE GENOMIC DNA]</scope>
    <source>
        <strain evidence="1 2">MSK 1335</strain>
    </source>
</reference>
<sequence length="48" mass="5536">MEEGSGEADIGKVWWAARCLHFAKLNVTCWFDSSDLVAIDYWGFRPEK</sequence>
<dbReference type="EMBL" id="JAVIJF010000010">
    <property type="protein sequence ID" value="MDX8525947.1"/>
    <property type="molecule type" value="Genomic_DNA"/>
</dbReference>
<comment type="caution">
    <text evidence="1">The sequence shown here is derived from an EMBL/GenBank/DDBJ whole genome shotgun (WGS) entry which is preliminary data.</text>
</comment>
<evidence type="ECO:0000313" key="1">
    <source>
        <dbReference type="EMBL" id="MDX8525947.1"/>
    </source>
</evidence>
<accession>A0ABU4ZKR2</accession>
<dbReference type="RefSeq" id="WP_320233882.1">
    <property type="nucleotide sequence ID" value="NZ_JAVIJF010000010.1"/>
</dbReference>
<organism evidence="1 2">
    <name type="scientific">Mesorhizobium montanum</name>
    <dbReference type="NCBI Taxonomy" id="3072323"/>
    <lineage>
        <taxon>Bacteria</taxon>
        <taxon>Pseudomonadati</taxon>
        <taxon>Pseudomonadota</taxon>
        <taxon>Alphaproteobacteria</taxon>
        <taxon>Hyphomicrobiales</taxon>
        <taxon>Phyllobacteriaceae</taxon>
        <taxon>Mesorhizobium</taxon>
    </lineage>
</organism>
<name>A0ABU4ZKR2_9HYPH</name>